<evidence type="ECO:0000259" key="2">
    <source>
        <dbReference type="PROSITE" id="PS50846"/>
    </source>
</evidence>
<evidence type="ECO:0000313" key="4">
    <source>
        <dbReference type="Proteomes" id="UP000823388"/>
    </source>
</evidence>
<accession>A0A8T0NHF7</accession>
<dbReference type="InterPro" id="IPR006121">
    <property type="entry name" value="HMA_dom"/>
</dbReference>
<sequence length="240" mass="25778">MRRIKDMIIIPFRSCRKSTTAAAVLGAAPLVAGSDEEEDDAPHMYIVLKMHLHCASCAAKIERVVMDIPGVEKVAVDVEAGRVTVTGAADAAAVATSVQVRTRRPVTVVRDGRRSGTQGRRSAAAAGTPREHQLVRARGRSTAAQVRPVAAARQQPEDDEIAGRPQAQEQAAAGWAAEVRIAGLGYCGRCISRVVQRVSRLQGVREIKLMLPEPATTRCRRSSSSVCDSPRMNQQHLGEA</sequence>
<feature type="compositionally biased region" description="Low complexity" evidence="1">
    <location>
        <begin position="222"/>
        <end position="231"/>
    </location>
</feature>
<dbReference type="GO" id="GO:0046872">
    <property type="term" value="F:metal ion binding"/>
    <property type="evidence" value="ECO:0007669"/>
    <property type="project" value="InterPro"/>
</dbReference>
<dbReference type="SUPFAM" id="SSF55008">
    <property type="entry name" value="HMA, heavy metal-associated domain"/>
    <property type="match status" value="1"/>
</dbReference>
<dbReference type="Pfam" id="PF00403">
    <property type="entry name" value="HMA"/>
    <property type="match status" value="1"/>
</dbReference>
<feature type="domain" description="HMA" evidence="2">
    <location>
        <begin position="41"/>
        <end position="106"/>
    </location>
</feature>
<dbReference type="OrthoDB" id="696680at2759"/>
<feature type="region of interest" description="Disordered" evidence="1">
    <location>
        <begin position="216"/>
        <end position="240"/>
    </location>
</feature>
<evidence type="ECO:0000313" key="3">
    <source>
        <dbReference type="EMBL" id="KAG2548837.1"/>
    </source>
</evidence>
<dbReference type="PANTHER" id="PTHR46413">
    <property type="entry name" value="HEAVY METAL-ASSOCIATED ISOPRENYLATED PLANT PROTEIN 6"/>
    <property type="match status" value="1"/>
</dbReference>
<dbReference type="EMBL" id="CM029053">
    <property type="protein sequence ID" value="KAG2548837.1"/>
    <property type="molecule type" value="Genomic_DNA"/>
</dbReference>
<dbReference type="InterPro" id="IPR036163">
    <property type="entry name" value="HMA_dom_sf"/>
</dbReference>
<protein>
    <recommendedName>
        <fullName evidence="2">HMA domain-containing protein</fullName>
    </recommendedName>
</protein>
<dbReference type="InterPro" id="IPR044594">
    <property type="entry name" value="HIPP01/3/5/6"/>
</dbReference>
<dbReference type="Gene3D" id="3.30.70.100">
    <property type="match status" value="1"/>
</dbReference>
<feature type="region of interest" description="Disordered" evidence="1">
    <location>
        <begin position="110"/>
        <end position="166"/>
    </location>
</feature>
<keyword evidence="4" id="KW-1185">Reference proteome</keyword>
<comment type="caution">
    <text evidence="3">The sequence shown here is derived from an EMBL/GenBank/DDBJ whole genome shotgun (WGS) entry which is preliminary data.</text>
</comment>
<dbReference type="AlphaFoldDB" id="A0A8T0NHF7"/>
<evidence type="ECO:0000256" key="1">
    <source>
        <dbReference type="SAM" id="MobiDB-lite"/>
    </source>
</evidence>
<feature type="compositionally biased region" description="Low complexity" evidence="1">
    <location>
        <begin position="143"/>
        <end position="154"/>
    </location>
</feature>
<gene>
    <name evidence="3" type="ORF">PVAP13_9KG201200</name>
</gene>
<dbReference type="PANTHER" id="PTHR46413:SF1">
    <property type="entry name" value="HEAVY METAL-ASSOCIATED ISOPRENYLATED PLANT PROTEIN 6"/>
    <property type="match status" value="1"/>
</dbReference>
<dbReference type="CDD" id="cd00371">
    <property type="entry name" value="HMA"/>
    <property type="match status" value="1"/>
</dbReference>
<proteinExistence type="predicted"/>
<dbReference type="Proteomes" id="UP000823388">
    <property type="component" value="Chromosome 9K"/>
</dbReference>
<reference evidence="3" key="1">
    <citation type="submission" date="2020-05" db="EMBL/GenBank/DDBJ databases">
        <title>WGS assembly of Panicum virgatum.</title>
        <authorList>
            <person name="Lovell J.T."/>
            <person name="Jenkins J."/>
            <person name="Shu S."/>
            <person name="Juenger T.E."/>
            <person name="Schmutz J."/>
        </authorList>
    </citation>
    <scope>NUCLEOTIDE SEQUENCE</scope>
    <source>
        <strain evidence="3">AP13</strain>
    </source>
</reference>
<dbReference type="PROSITE" id="PS50846">
    <property type="entry name" value="HMA_2"/>
    <property type="match status" value="1"/>
</dbReference>
<organism evidence="3 4">
    <name type="scientific">Panicum virgatum</name>
    <name type="common">Blackwell switchgrass</name>
    <dbReference type="NCBI Taxonomy" id="38727"/>
    <lineage>
        <taxon>Eukaryota</taxon>
        <taxon>Viridiplantae</taxon>
        <taxon>Streptophyta</taxon>
        <taxon>Embryophyta</taxon>
        <taxon>Tracheophyta</taxon>
        <taxon>Spermatophyta</taxon>
        <taxon>Magnoliopsida</taxon>
        <taxon>Liliopsida</taxon>
        <taxon>Poales</taxon>
        <taxon>Poaceae</taxon>
        <taxon>PACMAD clade</taxon>
        <taxon>Panicoideae</taxon>
        <taxon>Panicodae</taxon>
        <taxon>Paniceae</taxon>
        <taxon>Panicinae</taxon>
        <taxon>Panicum</taxon>
        <taxon>Panicum sect. Hiantes</taxon>
    </lineage>
</organism>
<name>A0A8T0NHF7_PANVG</name>